<accession>A0A9Q1KG64</accession>
<keyword evidence="2" id="KW-0812">Transmembrane</keyword>
<dbReference type="EMBL" id="JAKOGI010000115">
    <property type="protein sequence ID" value="KAJ8443666.1"/>
    <property type="molecule type" value="Genomic_DNA"/>
</dbReference>
<dbReference type="Proteomes" id="UP001153076">
    <property type="component" value="Unassembled WGS sequence"/>
</dbReference>
<dbReference type="SUPFAM" id="SSF55008">
    <property type="entry name" value="HMA, heavy metal-associated domain"/>
    <property type="match status" value="1"/>
</dbReference>
<evidence type="ECO:0000259" key="3">
    <source>
        <dbReference type="PROSITE" id="PS50846"/>
    </source>
</evidence>
<dbReference type="PANTHER" id="PTHR33640:SF3">
    <property type="entry name" value="DUF4408 DOMAIN-CONTAINING PROTEIN"/>
    <property type="match status" value="1"/>
</dbReference>
<feature type="domain" description="HMA" evidence="3">
    <location>
        <begin position="228"/>
        <end position="295"/>
    </location>
</feature>
<dbReference type="GO" id="GO:0046872">
    <property type="term" value="F:metal ion binding"/>
    <property type="evidence" value="ECO:0007669"/>
    <property type="project" value="InterPro"/>
</dbReference>
<dbReference type="AlphaFoldDB" id="A0A9Q1KG64"/>
<feature type="transmembrane region" description="Helical" evidence="2">
    <location>
        <begin position="51"/>
        <end position="72"/>
    </location>
</feature>
<feature type="compositionally biased region" description="Basic and acidic residues" evidence="1">
    <location>
        <begin position="300"/>
        <end position="317"/>
    </location>
</feature>
<gene>
    <name evidence="4" type="ORF">Cgig2_019648</name>
</gene>
<proteinExistence type="predicted"/>
<organism evidence="4 5">
    <name type="scientific">Carnegiea gigantea</name>
    <dbReference type="NCBI Taxonomy" id="171969"/>
    <lineage>
        <taxon>Eukaryota</taxon>
        <taxon>Viridiplantae</taxon>
        <taxon>Streptophyta</taxon>
        <taxon>Embryophyta</taxon>
        <taxon>Tracheophyta</taxon>
        <taxon>Spermatophyta</taxon>
        <taxon>Magnoliopsida</taxon>
        <taxon>eudicotyledons</taxon>
        <taxon>Gunneridae</taxon>
        <taxon>Pentapetalae</taxon>
        <taxon>Caryophyllales</taxon>
        <taxon>Cactineae</taxon>
        <taxon>Cactaceae</taxon>
        <taxon>Cactoideae</taxon>
        <taxon>Echinocereeae</taxon>
        <taxon>Carnegiea</taxon>
    </lineage>
</organism>
<feature type="region of interest" description="Disordered" evidence="1">
    <location>
        <begin position="292"/>
        <end position="322"/>
    </location>
</feature>
<keyword evidence="5" id="KW-1185">Reference proteome</keyword>
<feature type="transmembrane region" description="Helical" evidence="2">
    <location>
        <begin position="12"/>
        <end position="31"/>
    </location>
</feature>
<dbReference type="Pfam" id="PF00403">
    <property type="entry name" value="HMA"/>
    <property type="match status" value="1"/>
</dbReference>
<dbReference type="InterPro" id="IPR036163">
    <property type="entry name" value="HMA_dom_sf"/>
</dbReference>
<sequence>MTRLCCQRLQSVAKVFRFVELCVAVVFLSWLSSRLPFAIRIFGEYCRRFSAFIVSPASIFLLGNAIVVTLLAKSGTFSSGDSFSVNNAVSDLYEEFGSDTPGKISQEIEGDEIVYQDKEIICEENTKITKPKAVAAAADNQEEISEVKSSYQRSKSEKFKTESKKEVKRNERLRRSETDIYRKDFADIGGAATELPEDDEEFRRTIEAFIAKQAELSDLSFVPTKKDLSLDLMKVDICCEKCKQLLLKAVSSLQGVDKIEADAAKGTLTVIGEADPYDIIMQARKAGKYAQFVSVGPPPKPEEKKEPQKKEEPEKKSQSSCPGLIGPILGPGPCFSSCHGCMLCRPVAVMTLDYPPDPVPSCSIM</sequence>
<dbReference type="PANTHER" id="PTHR33640">
    <property type="entry name" value="TRANSMEMBRANE PROTEIN"/>
    <property type="match status" value="1"/>
</dbReference>
<protein>
    <recommendedName>
        <fullName evidence="3">HMA domain-containing protein</fullName>
    </recommendedName>
</protein>
<evidence type="ECO:0000313" key="5">
    <source>
        <dbReference type="Proteomes" id="UP001153076"/>
    </source>
</evidence>
<evidence type="ECO:0000256" key="2">
    <source>
        <dbReference type="SAM" id="Phobius"/>
    </source>
</evidence>
<dbReference type="PROSITE" id="PS50846">
    <property type="entry name" value="HMA_2"/>
    <property type="match status" value="1"/>
</dbReference>
<dbReference type="OrthoDB" id="689350at2759"/>
<comment type="caution">
    <text evidence="4">The sequence shown here is derived from an EMBL/GenBank/DDBJ whole genome shotgun (WGS) entry which is preliminary data.</text>
</comment>
<evidence type="ECO:0000313" key="4">
    <source>
        <dbReference type="EMBL" id="KAJ8443666.1"/>
    </source>
</evidence>
<keyword evidence="2" id="KW-0472">Membrane</keyword>
<name>A0A9Q1KG64_9CARY</name>
<keyword evidence="2" id="KW-1133">Transmembrane helix</keyword>
<evidence type="ECO:0000256" key="1">
    <source>
        <dbReference type="SAM" id="MobiDB-lite"/>
    </source>
</evidence>
<dbReference type="Gene3D" id="3.30.70.100">
    <property type="match status" value="1"/>
</dbReference>
<reference evidence="4" key="1">
    <citation type="submission" date="2022-04" db="EMBL/GenBank/DDBJ databases">
        <title>Carnegiea gigantea Genome sequencing and assembly v2.</title>
        <authorList>
            <person name="Copetti D."/>
            <person name="Sanderson M.J."/>
            <person name="Burquez A."/>
            <person name="Wojciechowski M.F."/>
        </authorList>
    </citation>
    <scope>NUCLEOTIDE SEQUENCE</scope>
    <source>
        <strain evidence="4">SGP5-SGP5p</strain>
        <tissue evidence="4">Aerial part</tissue>
    </source>
</reference>
<dbReference type="InterPro" id="IPR006121">
    <property type="entry name" value="HMA_dom"/>
</dbReference>